<dbReference type="RefSeq" id="WP_345295066.1">
    <property type="nucleotide sequence ID" value="NZ_BAABJY010000002.1"/>
</dbReference>
<proteinExistence type="predicted"/>
<dbReference type="InterPro" id="IPR002881">
    <property type="entry name" value="DUF58"/>
</dbReference>
<comment type="caution">
    <text evidence="2">The sequence shown here is derived from an EMBL/GenBank/DDBJ whole genome shotgun (WGS) entry which is preliminary data.</text>
</comment>
<dbReference type="SUPFAM" id="SSF53300">
    <property type="entry name" value="vWA-like"/>
    <property type="match status" value="1"/>
</dbReference>
<gene>
    <name evidence="2" type="ORF">GCM10023332_16910</name>
</gene>
<evidence type="ECO:0000259" key="1">
    <source>
        <dbReference type="Pfam" id="PF01882"/>
    </source>
</evidence>
<dbReference type="EMBL" id="BAABJY010000002">
    <property type="protein sequence ID" value="GAA4865361.1"/>
    <property type="molecule type" value="Genomic_DNA"/>
</dbReference>
<name>A0ABP9E430_9GAMM</name>
<evidence type="ECO:0000313" key="2">
    <source>
        <dbReference type="EMBL" id="GAA4865361.1"/>
    </source>
</evidence>
<accession>A0ABP9E430</accession>
<dbReference type="PANTHER" id="PTHR33608">
    <property type="entry name" value="BLL2464 PROTEIN"/>
    <property type="match status" value="1"/>
</dbReference>
<organism evidence="2 3">
    <name type="scientific">Luteimonas vadosa</name>
    <dbReference type="NCBI Taxonomy" id="1165507"/>
    <lineage>
        <taxon>Bacteria</taxon>
        <taxon>Pseudomonadati</taxon>
        <taxon>Pseudomonadota</taxon>
        <taxon>Gammaproteobacteria</taxon>
        <taxon>Lysobacterales</taxon>
        <taxon>Lysobacteraceae</taxon>
        <taxon>Luteimonas</taxon>
    </lineage>
</organism>
<dbReference type="InterPro" id="IPR036465">
    <property type="entry name" value="vWFA_dom_sf"/>
</dbReference>
<dbReference type="Proteomes" id="UP001501323">
    <property type="component" value="Unassembled WGS sequence"/>
</dbReference>
<feature type="domain" description="DUF58" evidence="1">
    <location>
        <begin position="47"/>
        <end position="262"/>
    </location>
</feature>
<reference evidence="3" key="1">
    <citation type="journal article" date="2019" name="Int. J. Syst. Evol. Microbiol.">
        <title>The Global Catalogue of Microorganisms (GCM) 10K type strain sequencing project: providing services to taxonomists for standard genome sequencing and annotation.</title>
        <authorList>
            <consortium name="The Broad Institute Genomics Platform"/>
            <consortium name="The Broad Institute Genome Sequencing Center for Infectious Disease"/>
            <person name="Wu L."/>
            <person name="Ma J."/>
        </authorList>
    </citation>
    <scope>NUCLEOTIDE SEQUENCE [LARGE SCALE GENOMIC DNA]</scope>
    <source>
        <strain evidence="3">JCM 18392</strain>
    </source>
</reference>
<dbReference type="PANTHER" id="PTHR33608:SF7">
    <property type="entry name" value="DUF58 DOMAIN-CONTAINING PROTEIN"/>
    <property type="match status" value="1"/>
</dbReference>
<evidence type="ECO:0000313" key="3">
    <source>
        <dbReference type="Proteomes" id="UP001501323"/>
    </source>
</evidence>
<dbReference type="Pfam" id="PF01882">
    <property type="entry name" value="DUF58"/>
    <property type="match status" value="1"/>
</dbReference>
<keyword evidence="3" id="KW-1185">Reference proteome</keyword>
<sequence>MTHPDFIPPEVRARLKTLQLTARFATGSHGFGQHHSRSRGSGLEFAQYRAYEPGDELRQVDWKLYARSDRYFVREAERDSPLVVWILVDASASMAQADERRPGWTRLDAAKSLCACIIELAVRQGDRFGLAILGGGGSGAAQAQGLRVHAAAAGPRQRDRCLLALQSLSASGVLPDPGELQPLWERVGPGHLALLLHDGFDDRSLALAERLAAARREVSALRILTVGERDFPFRGGYRFRDPEGGTEVLGDGDAIRDGFLERFGAARRAQLSRLAASGIRQVEYVLDEPLDLPLRRLFDPRAAQVHPEPA</sequence>
<protein>
    <submittedName>
        <fullName evidence="2">DUF58 domain-containing protein</fullName>
    </submittedName>
</protein>